<dbReference type="EMBL" id="VBOU01000009">
    <property type="protein sequence ID" value="TMQ55989.1"/>
    <property type="molecule type" value="Genomic_DNA"/>
</dbReference>
<reference evidence="1 2" key="1">
    <citation type="journal article" date="2019" name="Nat. Microbiol.">
        <title>Mediterranean grassland soil C-N compound turnover is dependent on rainfall and depth, and is mediated by genomically divergent microorganisms.</title>
        <authorList>
            <person name="Diamond S."/>
            <person name="Andeer P.F."/>
            <person name="Li Z."/>
            <person name="Crits-Christoph A."/>
            <person name="Burstein D."/>
            <person name="Anantharaman K."/>
            <person name="Lane K.R."/>
            <person name="Thomas B.C."/>
            <person name="Pan C."/>
            <person name="Northen T.R."/>
            <person name="Banfield J.F."/>
        </authorList>
    </citation>
    <scope>NUCLEOTIDE SEQUENCE [LARGE SCALE GENOMIC DNA]</scope>
    <source>
        <strain evidence="1">WS_4</strain>
    </source>
</reference>
<evidence type="ECO:0000313" key="2">
    <source>
        <dbReference type="Proteomes" id="UP000319829"/>
    </source>
</evidence>
<dbReference type="Proteomes" id="UP000319829">
    <property type="component" value="Unassembled WGS sequence"/>
</dbReference>
<comment type="caution">
    <text evidence="1">The sequence shown here is derived from an EMBL/GenBank/DDBJ whole genome shotgun (WGS) entry which is preliminary data.</text>
</comment>
<protein>
    <recommendedName>
        <fullName evidence="3">Lipoprotein</fullName>
    </recommendedName>
</protein>
<name>A0A538SX61_UNCEI</name>
<gene>
    <name evidence="1" type="ORF">E6K74_01480</name>
</gene>
<organism evidence="1 2">
    <name type="scientific">Eiseniibacteriota bacterium</name>
    <dbReference type="NCBI Taxonomy" id="2212470"/>
    <lineage>
        <taxon>Bacteria</taxon>
        <taxon>Candidatus Eiseniibacteriota</taxon>
    </lineage>
</organism>
<evidence type="ECO:0000313" key="1">
    <source>
        <dbReference type="EMBL" id="TMQ55989.1"/>
    </source>
</evidence>
<dbReference type="PROSITE" id="PS51257">
    <property type="entry name" value="PROKAR_LIPOPROTEIN"/>
    <property type="match status" value="1"/>
</dbReference>
<dbReference type="AlphaFoldDB" id="A0A538SX61"/>
<evidence type="ECO:0008006" key="3">
    <source>
        <dbReference type="Google" id="ProtNLM"/>
    </source>
</evidence>
<proteinExistence type="predicted"/>
<accession>A0A538SX61</accession>
<sequence>MKTKDAGTRGRTIVMASATLAFLALGCSEHKEQAQVAADAGPIAAVQETPQTVVASSTGGSAAEAGLTTQGDATALGDSLPPDVTAFAPDSLVVPGGVVEITAQASTDVTAMTLTDRLGQKHAFTYDPEAKAWRVYYRVPIQTNTEQLGLSITATNGANRWKRVWVFLKTQGEEPKESDGI</sequence>